<accession>A0A412IW74</accession>
<organism evidence="4 5">
    <name type="scientific">Coprococcus eutactus</name>
    <dbReference type="NCBI Taxonomy" id="33043"/>
    <lineage>
        <taxon>Bacteria</taxon>
        <taxon>Bacillati</taxon>
        <taxon>Bacillota</taxon>
        <taxon>Clostridia</taxon>
        <taxon>Lachnospirales</taxon>
        <taxon>Lachnospiraceae</taxon>
        <taxon>Coprococcus</taxon>
    </lineage>
</organism>
<comment type="caution">
    <text evidence="4">The sequence shown here is derived from an EMBL/GenBank/DDBJ whole genome shotgun (WGS) entry which is preliminary data.</text>
</comment>
<dbReference type="Pfam" id="PF01633">
    <property type="entry name" value="Choline_kinase"/>
    <property type="match status" value="1"/>
</dbReference>
<reference evidence="4 5" key="1">
    <citation type="submission" date="2018-08" db="EMBL/GenBank/DDBJ databases">
        <title>A genome reference for cultivated species of the human gut microbiota.</title>
        <authorList>
            <person name="Zou Y."/>
            <person name="Xue W."/>
            <person name="Luo G."/>
        </authorList>
    </citation>
    <scope>NUCLEOTIDE SEQUENCE [LARGE SCALE GENOMIC DNA]</scope>
    <source>
        <strain evidence="4 5">AF22-21</strain>
    </source>
</reference>
<evidence type="ECO:0000313" key="4">
    <source>
        <dbReference type="EMBL" id="RGS44344.1"/>
    </source>
</evidence>
<dbReference type="AlphaFoldDB" id="A0A412IW74"/>
<sequence length="535" mass="61860">MIKKNAIILAAGKSNRFAPFTYEKPKGLFRVKGEILVERQIEQLREAGVEDICIVVGYMKEKFFYLEDKYGVKLIINNTFASKGNIVSLYAAREYLGNTFICCADHYYPENPFMDDNKDNVSYRLCSYKMGKFREFEVDCSDAGVITGSYIGGHDAYAMVGQAYFNEGFSKTFRMLLEREIDDFGVASMFWEEFYAKHEKQLTLYCKKVNDSAVLEFDSVNDLRRFDSEFLMNVDSEIVTNICKVLGCKPEEINDINVIQAGLTNVSFCFTVNGAKYVYRHPGGTSGNIVNRKSEVYTQTKAKEIGADKTLIYIDEEGWKISHFVENIMECDFEKYPDQLDKAMEYLRAVHEVEVSENAEVKHYDLVSEALRLMKLACATKGNLFVEFADIINKVTKLGEYVKEDMDKYGMKYTLCHNDVYEPNFLATSDGGFYLIDWEFGGINDPASDICGMLCRYYYTDEQIEFYLKKFFGRELTYEEHRHYIAFIPICGFYFFCWSLYKGSAGEEDGFFFLQCYRTCNRFLDKAIASYESEQ</sequence>
<dbReference type="GO" id="GO:0016779">
    <property type="term" value="F:nucleotidyltransferase activity"/>
    <property type="evidence" value="ECO:0007669"/>
    <property type="project" value="UniProtKB-KW"/>
</dbReference>
<evidence type="ECO:0000256" key="2">
    <source>
        <dbReference type="ARBA" id="ARBA00022695"/>
    </source>
</evidence>
<dbReference type="CDD" id="cd05151">
    <property type="entry name" value="ChoK-like"/>
    <property type="match status" value="1"/>
</dbReference>
<dbReference type="GeneID" id="92831061"/>
<evidence type="ECO:0000313" key="5">
    <source>
        <dbReference type="Proteomes" id="UP000283295"/>
    </source>
</evidence>
<dbReference type="CDD" id="cd02523">
    <property type="entry name" value="PC_cytidylyltransferase"/>
    <property type="match status" value="1"/>
</dbReference>
<dbReference type="RefSeq" id="WP_004852113.1">
    <property type="nucleotide sequence ID" value="NZ_CABIWG010000003.1"/>
</dbReference>
<keyword evidence="2 4" id="KW-0548">Nucleotidyltransferase</keyword>
<evidence type="ECO:0000256" key="1">
    <source>
        <dbReference type="ARBA" id="ARBA00022679"/>
    </source>
</evidence>
<feature type="domain" description="MobA-like NTP transferase" evidence="3">
    <location>
        <begin position="6"/>
        <end position="108"/>
    </location>
</feature>
<dbReference type="EMBL" id="QRVK01000001">
    <property type="protein sequence ID" value="RGS44344.1"/>
    <property type="molecule type" value="Genomic_DNA"/>
</dbReference>
<dbReference type="PANTHER" id="PTHR43584">
    <property type="entry name" value="NUCLEOTIDYL TRANSFERASE"/>
    <property type="match status" value="1"/>
</dbReference>
<dbReference type="SUPFAM" id="SSF56112">
    <property type="entry name" value="Protein kinase-like (PK-like)"/>
    <property type="match status" value="1"/>
</dbReference>
<dbReference type="InterPro" id="IPR029044">
    <property type="entry name" value="Nucleotide-diphossugar_trans"/>
</dbReference>
<dbReference type="Gene3D" id="3.90.550.10">
    <property type="entry name" value="Spore Coat Polysaccharide Biosynthesis Protein SpsA, Chain A"/>
    <property type="match status" value="1"/>
</dbReference>
<dbReference type="InterPro" id="IPR011009">
    <property type="entry name" value="Kinase-like_dom_sf"/>
</dbReference>
<dbReference type="Proteomes" id="UP000283295">
    <property type="component" value="Unassembled WGS sequence"/>
</dbReference>
<protein>
    <submittedName>
        <fullName evidence="4">Choline-phosphate cytidylyltransferase</fullName>
    </submittedName>
</protein>
<dbReference type="SUPFAM" id="SSF53448">
    <property type="entry name" value="Nucleotide-diphospho-sugar transferases"/>
    <property type="match status" value="1"/>
</dbReference>
<dbReference type="Gene3D" id="3.30.200.20">
    <property type="entry name" value="Phosphorylase Kinase, domain 1"/>
    <property type="match status" value="1"/>
</dbReference>
<keyword evidence="1 4" id="KW-0808">Transferase</keyword>
<gene>
    <name evidence="4" type="ORF">DWX94_00680</name>
</gene>
<proteinExistence type="predicted"/>
<dbReference type="OrthoDB" id="9803871at2"/>
<dbReference type="Gene3D" id="3.90.1200.10">
    <property type="match status" value="1"/>
</dbReference>
<evidence type="ECO:0000259" key="3">
    <source>
        <dbReference type="Pfam" id="PF12804"/>
    </source>
</evidence>
<dbReference type="PANTHER" id="PTHR43584:SF5">
    <property type="entry name" value="PROTEIN LICC"/>
    <property type="match status" value="1"/>
</dbReference>
<name>A0A412IW74_9FIRM</name>
<dbReference type="InterPro" id="IPR050065">
    <property type="entry name" value="GlmU-like"/>
</dbReference>
<dbReference type="InterPro" id="IPR025877">
    <property type="entry name" value="MobA-like_NTP_Trfase"/>
</dbReference>
<dbReference type="Pfam" id="PF12804">
    <property type="entry name" value="NTP_transf_3"/>
    <property type="match status" value="1"/>
</dbReference>